<evidence type="ECO:0000256" key="1">
    <source>
        <dbReference type="SAM" id="SignalP"/>
    </source>
</evidence>
<protein>
    <submittedName>
        <fullName evidence="2">Uncharacterized protein</fullName>
    </submittedName>
</protein>
<name>A0ABQ2P960_9NEIS</name>
<evidence type="ECO:0000313" key="2">
    <source>
        <dbReference type="EMBL" id="GGP21095.1"/>
    </source>
</evidence>
<dbReference type="EMBL" id="BMLX01000002">
    <property type="protein sequence ID" value="GGP21095.1"/>
    <property type="molecule type" value="Genomic_DNA"/>
</dbReference>
<reference evidence="3" key="1">
    <citation type="journal article" date="2019" name="Int. J. Syst. Evol. Microbiol.">
        <title>The Global Catalogue of Microorganisms (GCM) 10K type strain sequencing project: providing services to taxonomists for standard genome sequencing and annotation.</title>
        <authorList>
            <consortium name="The Broad Institute Genomics Platform"/>
            <consortium name="The Broad Institute Genome Sequencing Center for Infectious Disease"/>
            <person name="Wu L."/>
            <person name="Ma J."/>
        </authorList>
    </citation>
    <scope>NUCLEOTIDE SEQUENCE [LARGE SCALE GENOMIC DNA]</scope>
    <source>
        <strain evidence="3">CGMCC 1.8859</strain>
    </source>
</reference>
<sequence length="192" mass="20810">MTKWLFCSGFSATLLLLGLSLGQHSTAGDEPVVFEDSFANPLDARWTGNKAASHGGKVVADPLGAGKVLTFKKPVFGGDMFSARAIAAGHYHLSVDYLVTHCPDVRCGGVVGLVGDDGKELMWLFGPFNVQKTDDYPGVTFGQEVPAPAQWTALDADFTSPQPFHLVLEHWNADGAREGQVYYRNLKLVQRL</sequence>
<feature type="chain" id="PRO_5047400190" evidence="1">
    <location>
        <begin position="28"/>
        <end position="192"/>
    </location>
</feature>
<dbReference type="RefSeq" id="WP_188704058.1">
    <property type="nucleotide sequence ID" value="NZ_BMLX01000002.1"/>
</dbReference>
<gene>
    <name evidence="2" type="ORF">GCM10010970_18760</name>
</gene>
<proteinExistence type="predicted"/>
<organism evidence="2 3">
    <name type="scientific">Silvimonas iriomotensis</name>
    <dbReference type="NCBI Taxonomy" id="449662"/>
    <lineage>
        <taxon>Bacteria</taxon>
        <taxon>Pseudomonadati</taxon>
        <taxon>Pseudomonadota</taxon>
        <taxon>Betaproteobacteria</taxon>
        <taxon>Neisseriales</taxon>
        <taxon>Chitinibacteraceae</taxon>
        <taxon>Silvimonas</taxon>
    </lineage>
</organism>
<keyword evidence="3" id="KW-1185">Reference proteome</keyword>
<comment type="caution">
    <text evidence="2">The sequence shown here is derived from an EMBL/GenBank/DDBJ whole genome shotgun (WGS) entry which is preliminary data.</text>
</comment>
<accession>A0ABQ2P960</accession>
<evidence type="ECO:0000313" key="3">
    <source>
        <dbReference type="Proteomes" id="UP000637267"/>
    </source>
</evidence>
<dbReference type="Proteomes" id="UP000637267">
    <property type="component" value="Unassembled WGS sequence"/>
</dbReference>
<keyword evidence="1" id="KW-0732">Signal</keyword>
<feature type="signal peptide" evidence="1">
    <location>
        <begin position="1"/>
        <end position="27"/>
    </location>
</feature>